<reference evidence="1 2" key="1">
    <citation type="submission" date="2018-08" db="EMBL/GenBank/DDBJ databases">
        <title>Muricauda nanhaiensis sp. nov., isolated from seawater of the South China Sea.</title>
        <authorList>
            <person name="Dang Y."/>
        </authorList>
    </citation>
    <scope>NUCLEOTIDE SEQUENCE [LARGE SCALE GENOMIC DNA]</scope>
    <source>
        <strain evidence="1 2">SM1704</strain>
    </source>
</reference>
<dbReference type="SUPFAM" id="SSF56784">
    <property type="entry name" value="HAD-like"/>
    <property type="match status" value="1"/>
</dbReference>
<dbReference type="PANTHER" id="PTHR43611">
    <property type="entry name" value="ALPHA-D-GLUCOSE 1-PHOSPHATE PHOSPHATASE"/>
    <property type="match status" value="1"/>
</dbReference>
<dbReference type="SFLD" id="SFLDG01129">
    <property type="entry name" value="C1.5:_HAD__Beta-PGM__Phosphata"/>
    <property type="match status" value="1"/>
</dbReference>
<dbReference type="PANTHER" id="PTHR43611:SF3">
    <property type="entry name" value="FLAVIN MONONUCLEOTIDE HYDROLASE 1, CHLOROPLATIC"/>
    <property type="match status" value="1"/>
</dbReference>
<evidence type="ECO:0000313" key="1">
    <source>
        <dbReference type="EMBL" id="RDY61310.1"/>
    </source>
</evidence>
<accession>A0A371JU22</accession>
<evidence type="ECO:0000313" key="2">
    <source>
        <dbReference type="Proteomes" id="UP000261828"/>
    </source>
</evidence>
<dbReference type="RefSeq" id="WP_116183192.1">
    <property type="nucleotide sequence ID" value="NZ_QTJX01000001.1"/>
</dbReference>
<dbReference type="InterPro" id="IPR023198">
    <property type="entry name" value="PGP-like_dom2"/>
</dbReference>
<dbReference type="Proteomes" id="UP000261828">
    <property type="component" value="Unassembled WGS sequence"/>
</dbReference>
<organism evidence="1 2">
    <name type="scientific">Flagellimonas nanhaiensis</name>
    <dbReference type="NCBI Taxonomy" id="2292706"/>
    <lineage>
        <taxon>Bacteria</taxon>
        <taxon>Pseudomonadati</taxon>
        <taxon>Bacteroidota</taxon>
        <taxon>Flavobacteriia</taxon>
        <taxon>Flavobacteriales</taxon>
        <taxon>Flavobacteriaceae</taxon>
        <taxon>Flagellimonas</taxon>
    </lineage>
</organism>
<dbReference type="InterPro" id="IPR036412">
    <property type="entry name" value="HAD-like_sf"/>
</dbReference>
<dbReference type="InterPro" id="IPR041492">
    <property type="entry name" value="HAD_2"/>
</dbReference>
<keyword evidence="2" id="KW-1185">Reference proteome</keyword>
<dbReference type="SFLD" id="SFLDS00003">
    <property type="entry name" value="Haloacid_Dehalogenase"/>
    <property type="match status" value="1"/>
</dbReference>
<dbReference type="CDD" id="cd02603">
    <property type="entry name" value="HAD_sEH-N_like"/>
    <property type="match status" value="1"/>
</dbReference>
<comment type="caution">
    <text evidence="1">The sequence shown here is derived from an EMBL/GenBank/DDBJ whole genome shotgun (WGS) entry which is preliminary data.</text>
</comment>
<dbReference type="NCBIfam" id="TIGR01549">
    <property type="entry name" value="HAD-SF-IA-v1"/>
    <property type="match status" value="1"/>
</dbReference>
<gene>
    <name evidence="1" type="ORF">DX873_03850</name>
</gene>
<name>A0A371JU22_9FLAO</name>
<proteinExistence type="predicted"/>
<dbReference type="OrthoDB" id="9797415at2"/>
<dbReference type="EMBL" id="QTJX01000001">
    <property type="protein sequence ID" value="RDY61310.1"/>
    <property type="molecule type" value="Genomic_DNA"/>
</dbReference>
<dbReference type="Gene3D" id="1.10.150.240">
    <property type="entry name" value="Putative phosphatase, domain 2"/>
    <property type="match status" value="1"/>
</dbReference>
<dbReference type="AlphaFoldDB" id="A0A371JU22"/>
<dbReference type="NCBIfam" id="TIGR01509">
    <property type="entry name" value="HAD-SF-IA-v3"/>
    <property type="match status" value="1"/>
</dbReference>
<dbReference type="InterPro" id="IPR023214">
    <property type="entry name" value="HAD_sf"/>
</dbReference>
<dbReference type="Pfam" id="PF13419">
    <property type="entry name" value="HAD_2"/>
    <property type="match status" value="1"/>
</dbReference>
<dbReference type="Gene3D" id="3.40.50.1000">
    <property type="entry name" value="HAD superfamily/HAD-like"/>
    <property type="match status" value="1"/>
</dbReference>
<sequence length="200" mass="23435">MIKNIILDFGDVLINLDKPATARIMERYGFNQVTPEMDFLLKNYEKGLISTSYFIEKTSELFPTASETDLVHAWNAILLDFPEERIQYIENIVSENKYRLFLLSNTNELHIDFVKQQMGMEQYHRFKNLFEVFYLSYEMGMRKPDAEIYEFVLSKNNLAPSETLFVDDTKENTDTAAGIGINVWNLQVGKEDITRLKQYL</sequence>
<dbReference type="InterPro" id="IPR006439">
    <property type="entry name" value="HAD-SF_hydro_IA"/>
</dbReference>
<protein>
    <submittedName>
        <fullName evidence="1">HAD family phosphatase</fullName>
    </submittedName>
</protein>